<dbReference type="Proteomes" id="UP000067738">
    <property type="component" value="Chromosome"/>
</dbReference>
<dbReference type="PATRIC" id="fig|230361.4.peg.1274"/>
<dbReference type="KEGG" id="mmil:sm9_1232"/>
<organism evidence="1 2">
    <name type="scientific">Methanobrevibacter millerae</name>
    <dbReference type="NCBI Taxonomy" id="230361"/>
    <lineage>
        <taxon>Archaea</taxon>
        <taxon>Methanobacteriati</taxon>
        <taxon>Methanobacteriota</taxon>
        <taxon>Methanomada group</taxon>
        <taxon>Methanobacteria</taxon>
        <taxon>Methanobacteriales</taxon>
        <taxon>Methanobacteriaceae</taxon>
        <taxon>Methanobrevibacter</taxon>
    </lineage>
</organism>
<evidence type="ECO:0000313" key="2">
    <source>
        <dbReference type="Proteomes" id="UP000067738"/>
    </source>
</evidence>
<reference evidence="1 2" key="1">
    <citation type="submission" date="2015-04" db="EMBL/GenBank/DDBJ databases">
        <title>The complete genome sequence of the rumen methanogen Methanobrevibacter millerae SM9.</title>
        <authorList>
            <person name="Leahy S.C."/>
            <person name="Kelly W.J."/>
            <person name="Pacheco D.M."/>
            <person name="Li D."/>
            <person name="Altermann E."/>
            <person name="Attwood G.T."/>
        </authorList>
    </citation>
    <scope>NUCLEOTIDE SEQUENCE [LARGE SCALE GENOMIC DNA]</scope>
    <source>
        <strain evidence="1 2">SM9</strain>
    </source>
</reference>
<dbReference type="InterPro" id="IPR013783">
    <property type="entry name" value="Ig-like_fold"/>
</dbReference>
<name>A0A0U2SJ89_9EURY</name>
<accession>A0A0U2SJ89</accession>
<dbReference type="RefSeq" id="WP_157064685.1">
    <property type="nucleotide sequence ID" value="NZ_CP011266.1"/>
</dbReference>
<evidence type="ECO:0000313" key="1">
    <source>
        <dbReference type="EMBL" id="ALT69013.1"/>
    </source>
</evidence>
<dbReference type="Gene3D" id="2.60.40.10">
    <property type="entry name" value="Immunoglobulins"/>
    <property type="match status" value="1"/>
</dbReference>
<sequence length="177" mass="19042">MIVILLLAGLVAIMPHANKQNTNLTFANGPELNEGDSIQIRLTDANGTALANQTVNITVTDKDGNRDYHSAVTNGEGIAALKLDKSDGQYNVTVSYAGNDNYLNCSSAQQFTVKKAVIESVGSTNNGDYLEGPEADSLGITKEQALRSERISGLDVKYDAKSGLYVQYNPKRGIYHT</sequence>
<dbReference type="GeneID" id="26736191"/>
<dbReference type="AlphaFoldDB" id="A0A0U2SJ89"/>
<dbReference type="OrthoDB" id="77001at2157"/>
<proteinExistence type="predicted"/>
<gene>
    <name evidence="1" type="ORF">sm9_1232</name>
</gene>
<protein>
    <submittedName>
        <fullName evidence="1">Adhesin-like protein</fullName>
    </submittedName>
</protein>
<keyword evidence="2" id="KW-1185">Reference proteome</keyword>
<dbReference type="EMBL" id="CP011266">
    <property type="protein sequence ID" value="ALT69013.1"/>
    <property type="molecule type" value="Genomic_DNA"/>
</dbReference>
<dbReference type="InterPro" id="IPR008964">
    <property type="entry name" value="Invasin/intimin_cell_adhesion"/>
</dbReference>
<dbReference type="SUPFAM" id="SSF49373">
    <property type="entry name" value="Invasin/intimin cell-adhesion fragments"/>
    <property type="match status" value="1"/>
</dbReference>